<dbReference type="GO" id="GO:0000774">
    <property type="term" value="F:adenyl-nucleotide exchange factor activity"/>
    <property type="evidence" value="ECO:0007669"/>
    <property type="project" value="InterPro"/>
</dbReference>
<dbReference type="PANTHER" id="PTHR12334">
    <property type="entry name" value="BAG FAMILY MOLECULAR CHAPERONE REGULATOR 2"/>
    <property type="match status" value="1"/>
</dbReference>
<sequence>MSSDIGDQMDIDPTPSTSCTDVVAANVSEVLPKIDEEDNIMDERTAKRKVTELLDRLEGRVEKLRKEASALEEDKDNILISLDSIRTAECLTDMGQFEQEETQRYLDRIIERCLTVDIKIHTPRDKPQEEALHQINHLIDALVMSLKTDPDSAKEKCVSYMNACSSHHVQGITDKVFENALLGCTLDDQKRIKKRLQGLLSYLERLNATFQDNDTLQADEISPTVEEVADISKECNNEKYYRSSRKRRLSHIERQVMGEPAKKTCAHGNLVPDVRKSSGFKRQQGTPQNRSICRINKHTI</sequence>
<keyword evidence="1" id="KW-0175">Coiled coil</keyword>
<evidence type="ECO:0000313" key="2">
    <source>
        <dbReference type="EMBL" id="KRT84792.1"/>
    </source>
</evidence>
<dbReference type="Gene3D" id="1.20.58.890">
    <property type="match status" value="1"/>
</dbReference>
<dbReference type="GO" id="GO:0051087">
    <property type="term" value="F:protein-folding chaperone binding"/>
    <property type="evidence" value="ECO:0007669"/>
    <property type="project" value="InterPro"/>
</dbReference>
<reference evidence="2 3" key="1">
    <citation type="submission" date="2015-09" db="EMBL/GenBank/DDBJ databases">
        <title>Draft genome of the scarab beetle Oryctes borbonicus.</title>
        <authorList>
            <person name="Meyer J.M."/>
            <person name="Markov G.V."/>
            <person name="Baskaran P."/>
            <person name="Herrmann M."/>
            <person name="Sommer R.J."/>
            <person name="Roedelsperger C."/>
        </authorList>
    </citation>
    <scope>NUCLEOTIDE SEQUENCE [LARGE SCALE GENOMIC DNA]</scope>
    <source>
        <strain evidence="2">OB123</strain>
        <tissue evidence="2">Whole animal</tissue>
    </source>
</reference>
<organism evidence="2 3">
    <name type="scientific">Oryctes borbonicus</name>
    <dbReference type="NCBI Taxonomy" id="1629725"/>
    <lineage>
        <taxon>Eukaryota</taxon>
        <taxon>Metazoa</taxon>
        <taxon>Ecdysozoa</taxon>
        <taxon>Arthropoda</taxon>
        <taxon>Hexapoda</taxon>
        <taxon>Insecta</taxon>
        <taxon>Pterygota</taxon>
        <taxon>Neoptera</taxon>
        <taxon>Endopterygota</taxon>
        <taxon>Coleoptera</taxon>
        <taxon>Polyphaga</taxon>
        <taxon>Scarabaeiformia</taxon>
        <taxon>Scarabaeidae</taxon>
        <taxon>Dynastinae</taxon>
        <taxon>Oryctes</taxon>
    </lineage>
</organism>
<accession>A0A0T6BBR6</accession>
<keyword evidence="3" id="KW-1185">Reference proteome</keyword>
<evidence type="ECO:0008006" key="4">
    <source>
        <dbReference type="Google" id="ProtNLM"/>
    </source>
</evidence>
<dbReference type="EMBL" id="LJIG01002148">
    <property type="protein sequence ID" value="KRT84792.1"/>
    <property type="molecule type" value="Genomic_DNA"/>
</dbReference>
<name>A0A0T6BBR6_9SCAR</name>
<gene>
    <name evidence="2" type="ORF">AMK59_146</name>
</gene>
<feature type="coiled-coil region" evidence="1">
    <location>
        <begin position="47"/>
        <end position="81"/>
    </location>
</feature>
<dbReference type="Proteomes" id="UP000051574">
    <property type="component" value="Unassembled WGS sequence"/>
</dbReference>
<dbReference type="InterPro" id="IPR037689">
    <property type="entry name" value="BAG2"/>
</dbReference>
<dbReference type="AlphaFoldDB" id="A0A0T6BBR6"/>
<dbReference type="OrthoDB" id="6284251at2759"/>
<comment type="caution">
    <text evidence="2">The sequence shown here is derived from an EMBL/GenBank/DDBJ whole genome shotgun (WGS) entry which is preliminary data.</text>
</comment>
<dbReference type="GO" id="GO:0050821">
    <property type="term" value="P:protein stabilization"/>
    <property type="evidence" value="ECO:0007669"/>
    <property type="project" value="TreeGrafter"/>
</dbReference>
<evidence type="ECO:0000313" key="3">
    <source>
        <dbReference type="Proteomes" id="UP000051574"/>
    </source>
</evidence>
<protein>
    <recommendedName>
        <fullName evidence="4">BAG domain-containing protein</fullName>
    </recommendedName>
</protein>
<proteinExistence type="predicted"/>
<dbReference type="PANTHER" id="PTHR12334:SF6">
    <property type="entry name" value="BAG FAMILY MOLECULAR CHAPERONE REGULATOR 2"/>
    <property type="match status" value="1"/>
</dbReference>
<evidence type="ECO:0000256" key="1">
    <source>
        <dbReference type="SAM" id="Coils"/>
    </source>
</evidence>